<gene>
    <name evidence="3" type="ORF">PSTG_10580</name>
</gene>
<feature type="compositionally biased region" description="Polar residues" evidence="2">
    <location>
        <begin position="78"/>
        <end position="89"/>
    </location>
</feature>
<keyword evidence="4" id="KW-1185">Reference proteome</keyword>
<accession>A0A0L0VA55</accession>
<evidence type="ECO:0000313" key="4">
    <source>
        <dbReference type="Proteomes" id="UP000054564"/>
    </source>
</evidence>
<feature type="region of interest" description="Disordered" evidence="2">
    <location>
        <begin position="78"/>
        <end position="98"/>
    </location>
</feature>
<dbReference type="AlphaFoldDB" id="A0A0L0VA55"/>
<name>A0A0L0VA55_9BASI</name>
<evidence type="ECO:0000256" key="1">
    <source>
        <dbReference type="SAM" id="Coils"/>
    </source>
</evidence>
<dbReference type="OrthoDB" id="10529886at2759"/>
<keyword evidence="1" id="KW-0175">Coiled coil</keyword>
<reference evidence="4" key="1">
    <citation type="submission" date="2014-03" db="EMBL/GenBank/DDBJ databases">
        <title>The Genome Sequence of Puccinia striiformis f. sp. tritici PST-78.</title>
        <authorList>
            <consortium name="The Broad Institute Genome Sequencing Platform"/>
            <person name="Cuomo C."/>
            <person name="Hulbert S."/>
            <person name="Chen X."/>
            <person name="Walker B."/>
            <person name="Young S.K."/>
            <person name="Zeng Q."/>
            <person name="Gargeya S."/>
            <person name="Fitzgerald M."/>
            <person name="Haas B."/>
            <person name="Abouelleil A."/>
            <person name="Alvarado L."/>
            <person name="Arachchi H.M."/>
            <person name="Berlin A.M."/>
            <person name="Chapman S.B."/>
            <person name="Goldberg J."/>
            <person name="Griggs A."/>
            <person name="Gujja S."/>
            <person name="Hansen M."/>
            <person name="Howarth C."/>
            <person name="Imamovic A."/>
            <person name="Larimer J."/>
            <person name="McCowan C."/>
            <person name="Montmayeur A."/>
            <person name="Murphy C."/>
            <person name="Neiman D."/>
            <person name="Pearson M."/>
            <person name="Priest M."/>
            <person name="Roberts A."/>
            <person name="Saif S."/>
            <person name="Shea T."/>
            <person name="Sisk P."/>
            <person name="Sykes S."/>
            <person name="Wortman J."/>
            <person name="Nusbaum C."/>
            <person name="Birren B."/>
        </authorList>
    </citation>
    <scope>NUCLEOTIDE SEQUENCE [LARGE SCALE GENOMIC DNA]</scope>
    <source>
        <strain evidence="4">race PST-78</strain>
    </source>
</reference>
<organism evidence="3 4">
    <name type="scientific">Puccinia striiformis f. sp. tritici PST-78</name>
    <dbReference type="NCBI Taxonomy" id="1165861"/>
    <lineage>
        <taxon>Eukaryota</taxon>
        <taxon>Fungi</taxon>
        <taxon>Dikarya</taxon>
        <taxon>Basidiomycota</taxon>
        <taxon>Pucciniomycotina</taxon>
        <taxon>Pucciniomycetes</taxon>
        <taxon>Pucciniales</taxon>
        <taxon>Pucciniaceae</taxon>
        <taxon>Puccinia</taxon>
    </lineage>
</organism>
<dbReference type="Proteomes" id="UP000054564">
    <property type="component" value="Unassembled WGS sequence"/>
</dbReference>
<evidence type="ECO:0000256" key="2">
    <source>
        <dbReference type="SAM" id="MobiDB-lite"/>
    </source>
</evidence>
<comment type="caution">
    <text evidence="3">The sequence shown here is derived from an EMBL/GenBank/DDBJ whole genome shotgun (WGS) entry which is preliminary data.</text>
</comment>
<protein>
    <submittedName>
        <fullName evidence="3">Uncharacterized protein</fullName>
    </submittedName>
</protein>
<dbReference type="EMBL" id="AJIL01000086">
    <property type="protein sequence ID" value="KNE96163.1"/>
    <property type="molecule type" value="Genomic_DNA"/>
</dbReference>
<proteinExistence type="predicted"/>
<feature type="coiled-coil region" evidence="1">
    <location>
        <begin position="47"/>
        <end position="74"/>
    </location>
</feature>
<sequence>MGKPISPSKFSEKVASIKLSMTEVNTSIHRIKTWTEHSHTVIFKELYQEVTNKIVKLEEELANLEASVMSSTIEDNHQDIQAPQNSPPKAQNLDFEEEEKLGSKSGIIRADLEEFRMSYSRKDLPINTDLHNEPTEILQPARLSVQELHDVPPLDNRYMDNYWLDERPSELFRKVFSEEWYLDRSKENQRLLLELPGGGTSNLDFIHILTDIGTEAFLKEGNWTSIYGKLGYKLRVSMYNEDKKGLRWARNNVPDYIPIAKLGETVFDSVQKRHPEQC</sequence>
<evidence type="ECO:0000313" key="3">
    <source>
        <dbReference type="EMBL" id="KNE96163.1"/>
    </source>
</evidence>